<keyword evidence="2" id="KW-1185">Reference proteome</keyword>
<name>A0A2Z7CQL5_9LAMI</name>
<dbReference type="EMBL" id="KQ995326">
    <property type="protein sequence ID" value="KZV47039.1"/>
    <property type="molecule type" value="Genomic_DNA"/>
</dbReference>
<proteinExistence type="predicted"/>
<evidence type="ECO:0000313" key="2">
    <source>
        <dbReference type="Proteomes" id="UP000250235"/>
    </source>
</evidence>
<dbReference type="AlphaFoldDB" id="A0A2Z7CQL5"/>
<dbReference type="Proteomes" id="UP000250235">
    <property type="component" value="Unassembled WGS sequence"/>
</dbReference>
<accession>A0A2Z7CQL5</accession>
<organism evidence="1 2">
    <name type="scientific">Dorcoceras hygrometricum</name>
    <dbReference type="NCBI Taxonomy" id="472368"/>
    <lineage>
        <taxon>Eukaryota</taxon>
        <taxon>Viridiplantae</taxon>
        <taxon>Streptophyta</taxon>
        <taxon>Embryophyta</taxon>
        <taxon>Tracheophyta</taxon>
        <taxon>Spermatophyta</taxon>
        <taxon>Magnoliopsida</taxon>
        <taxon>eudicotyledons</taxon>
        <taxon>Gunneridae</taxon>
        <taxon>Pentapetalae</taxon>
        <taxon>asterids</taxon>
        <taxon>lamiids</taxon>
        <taxon>Lamiales</taxon>
        <taxon>Gesneriaceae</taxon>
        <taxon>Didymocarpoideae</taxon>
        <taxon>Trichosporeae</taxon>
        <taxon>Loxocarpinae</taxon>
        <taxon>Dorcoceras</taxon>
    </lineage>
</organism>
<dbReference type="OrthoDB" id="1752221at2759"/>
<protein>
    <submittedName>
        <fullName evidence="1">Myb-related protein 306</fullName>
    </submittedName>
</protein>
<sequence length="100" mass="11106">MVNDVVSMDNSGACGFGKPNSYMQIKGKTVDTAHLQDNNITYSVDHNYNIGSTDLSSVNFTPECYQENMVTTILGEIEDNKSYWNDLLNLVSSPMESPVF</sequence>
<evidence type="ECO:0000313" key="1">
    <source>
        <dbReference type="EMBL" id="KZV47039.1"/>
    </source>
</evidence>
<reference evidence="1 2" key="1">
    <citation type="journal article" date="2015" name="Proc. Natl. Acad. Sci. U.S.A.">
        <title>The resurrection genome of Boea hygrometrica: A blueprint for survival of dehydration.</title>
        <authorList>
            <person name="Xiao L."/>
            <person name="Yang G."/>
            <person name="Zhang L."/>
            <person name="Yang X."/>
            <person name="Zhao S."/>
            <person name="Ji Z."/>
            <person name="Zhou Q."/>
            <person name="Hu M."/>
            <person name="Wang Y."/>
            <person name="Chen M."/>
            <person name="Xu Y."/>
            <person name="Jin H."/>
            <person name="Xiao X."/>
            <person name="Hu G."/>
            <person name="Bao F."/>
            <person name="Hu Y."/>
            <person name="Wan P."/>
            <person name="Li L."/>
            <person name="Deng X."/>
            <person name="Kuang T."/>
            <person name="Xiang C."/>
            <person name="Zhu J.K."/>
            <person name="Oliver M.J."/>
            <person name="He Y."/>
        </authorList>
    </citation>
    <scope>NUCLEOTIDE SEQUENCE [LARGE SCALE GENOMIC DNA]</scope>
    <source>
        <strain evidence="2">cv. XS01</strain>
    </source>
</reference>
<gene>
    <name evidence="1" type="ORF">F511_34737</name>
</gene>